<proteinExistence type="predicted"/>
<evidence type="ECO:0000259" key="4">
    <source>
        <dbReference type="PROSITE" id="PS51857"/>
    </source>
</evidence>
<dbReference type="FunFam" id="2.40.50.140:FF:000006">
    <property type="entry name" value="Cold shock protein CspC"/>
    <property type="match status" value="1"/>
</dbReference>
<dbReference type="InterPro" id="IPR019844">
    <property type="entry name" value="CSD_CS"/>
</dbReference>
<dbReference type="PANTHER" id="PTHR11544">
    <property type="entry name" value="COLD SHOCK DOMAIN CONTAINING PROTEINS"/>
    <property type="match status" value="1"/>
</dbReference>
<evidence type="ECO:0000313" key="5">
    <source>
        <dbReference type="EMBL" id="ELS55926.1"/>
    </source>
</evidence>
<dbReference type="Gene3D" id="2.40.50.140">
    <property type="entry name" value="Nucleic acid-binding proteins"/>
    <property type="match status" value="1"/>
</dbReference>
<organism evidence="5 6">
    <name type="scientific">Streptomyces viridochromogenes Tue57</name>
    <dbReference type="NCBI Taxonomy" id="1160705"/>
    <lineage>
        <taxon>Bacteria</taxon>
        <taxon>Bacillati</taxon>
        <taxon>Actinomycetota</taxon>
        <taxon>Actinomycetes</taxon>
        <taxon>Kitasatosporales</taxon>
        <taxon>Streptomycetaceae</taxon>
        <taxon>Streptomyces</taxon>
    </lineage>
</organism>
<evidence type="ECO:0000256" key="1">
    <source>
        <dbReference type="ARBA" id="ARBA00004496"/>
    </source>
</evidence>
<accession>L8PEC6</accession>
<reference evidence="5 6" key="1">
    <citation type="journal article" date="2013" name="Genome Announc.">
        <title>Draft Genome Sequence of Streptomyces viridochromogenes Strain Tu57, Producer of Avilamycin.</title>
        <authorList>
            <person name="Gruning B.A."/>
            <person name="Erxleben A."/>
            <person name="Hahnlein A."/>
            <person name="Gunther S."/>
        </authorList>
    </citation>
    <scope>NUCLEOTIDE SEQUENCE [LARGE SCALE GENOMIC DNA]</scope>
    <source>
        <strain evidence="5 6">Tue57</strain>
    </source>
</reference>
<dbReference type="SMART" id="SM00357">
    <property type="entry name" value="CSP"/>
    <property type="match status" value="1"/>
</dbReference>
<keyword evidence="5" id="KW-0238">DNA-binding</keyword>
<comment type="caution">
    <text evidence="5">The sequence shown here is derived from an EMBL/GenBank/DDBJ whole genome shotgun (WGS) entry which is preliminary data.</text>
</comment>
<dbReference type="InterPro" id="IPR002059">
    <property type="entry name" value="CSP_DNA-bd"/>
</dbReference>
<evidence type="ECO:0000256" key="2">
    <source>
        <dbReference type="ARBA" id="ARBA00022490"/>
    </source>
</evidence>
<evidence type="ECO:0000256" key="3">
    <source>
        <dbReference type="RuleBase" id="RU000408"/>
    </source>
</evidence>
<dbReference type="InterPro" id="IPR012340">
    <property type="entry name" value="NA-bd_OB-fold"/>
</dbReference>
<dbReference type="PATRIC" id="fig|1160705.3.peg.3245"/>
<feature type="domain" description="CSD" evidence="4">
    <location>
        <begin position="1"/>
        <end position="65"/>
    </location>
</feature>
<dbReference type="PROSITE" id="PS51857">
    <property type="entry name" value="CSD_2"/>
    <property type="match status" value="1"/>
</dbReference>
<dbReference type="GO" id="GO:0003677">
    <property type="term" value="F:DNA binding"/>
    <property type="evidence" value="ECO:0007669"/>
    <property type="project" value="UniProtKB-KW"/>
</dbReference>
<dbReference type="Pfam" id="PF00313">
    <property type="entry name" value="CSD"/>
    <property type="match status" value="1"/>
</dbReference>
<name>L8PEC6_STRVR</name>
<dbReference type="InterPro" id="IPR012156">
    <property type="entry name" value="Cold_shock_CspA"/>
</dbReference>
<sequence length="66" mass="7274">MTQGTVKWFNAEKGFGFIAQAGGPDLFVHYSEIEGHGFRSLEENQQVEFEVVQGPKGPQAAHVRAI</sequence>
<dbReference type="GO" id="GO:0005737">
    <property type="term" value="C:cytoplasm"/>
    <property type="evidence" value="ECO:0007669"/>
    <property type="project" value="UniProtKB-SubCell"/>
</dbReference>
<evidence type="ECO:0000313" key="6">
    <source>
        <dbReference type="Proteomes" id="UP000011205"/>
    </source>
</evidence>
<dbReference type="SUPFAM" id="SSF50249">
    <property type="entry name" value="Nucleic acid-binding proteins"/>
    <property type="match status" value="1"/>
</dbReference>
<dbReference type="InterPro" id="IPR011129">
    <property type="entry name" value="CSD"/>
</dbReference>
<gene>
    <name evidence="5" type="ORF">STVIR_3271</name>
</gene>
<dbReference type="PROSITE" id="PS00352">
    <property type="entry name" value="CSD_1"/>
    <property type="match status" value="1"/>
</dbReference>
<dbReference type="Proteomes" id="UP000011205">
    <property type="component" value="Unassembled WGS sequence"/>
</dbReference>
<comment type="subcellular location">
    <subcellularLocation>
        <location evidence="1 3">Cytoplasm</location>
    </subcellularLocation>
</comment>
<dbReference type="InterPro" id="IPR050181">
    <property type="entry name" value="Cold_shock_domain"/>
</dbReference>
<dbReference type="AlphaFoldDB" id="L8PEC6"/>
<dbReference type="PIRSF" id="PIRSF002599">
    <property type="entry name" value="Cold_shock_A"/>
    <property type="match status" value="1"/>
</dbReference>
<dbReference type="Gene3D" id="6.20.370.130">
    <property type="match status" value="1"/>
</dbReference>
<dbReference type="RefSeq" id="WP_003998609.1">
    <property type="nucleotide sequence ID" value="NZ_AMLP01000102.1"/>
</dbReference>
<dbReference type="PRINTS" id="PR00050">
    <property type="entry name" value="COLDSHOCK"/>
</dbReference>
<keyword evidence="2" id="KW-0963">Cytoplasm</keyword>
<dbReference type="EMBL" id="AMLP01000102">
    <property type="protein sequence ID" value="ELS55926.1"/>
    <property type="molecule type" value="Genomic_DNA"/>
</dbReference>
<protein>
    <submittedName>
        <fullName evidence="5">Putative Cold-shock DNA-binding domain protein</fullName>
    </submittedName>
</protein>
<dbReference type="CDD" id="cd04458">
    <property type="entry name" value="CSP_CDS"/>
    <property type="match status" value="1"/>
</dbReference>